<evidence type="ECO:0000313" key="2">
    <source>
        <dbReference type="EMBL" id="KAH9308299.1"/>
    </source>
</evidence>
<dbReference type="AlphaFoldDB" id="A0AA38KS92"/>
<reference evidence="2 3" key="1">
    <citation type="journal article" date="2021" name="Nat. Plants">
        <title>The Taxus genome provides insights into paclitaxel biosynthesis.</title>
        <authorList>
            <person name="Xiong X."/>
            <person name="Gou J."/>
            <person name="Liao Q."/>
            <person name="Li Y."/>
            <person name="Zhou Q."/>
            <person name="Bi G."/>
            <person name="Li C."/>
            <person name="Du R."/>
            <person name="Wang X."/>
            <person name="Sun T."/>
            <person name="Guo L."/>
            <person name="Liang H."/>
            <person name="Lu P."/>
            <person name="Wu Y."/>
            <person name="Zhang Z."/>
            <person name="Ro D.K."/>
            <person name="Shang Y."/>
            <person name="Huang S."/>
            <person name="Yan J."/>
        </authorList>
    </citation>
    <scope>NUCLEOTIDE SEQUENCE [LARGE SCALE GENOMIC DNA]</scope>
    <source>
        <strain evidence="2">Ta-2019</strain>
    </source>
</reference>
<feature type="domain" description="RNase H type-1" evidence="1">
    <location>
        <begin position="37"/>
        <end position="118"/>
    </location>
</feature>
<dbReference type="Gene3D" id="3.30.420.10">
    <property type="entry name" value="Ribonuclease H-like superfamily/Ribonuclease H"/>
    <property type="match status" value="1"/>
</dbReference>
<protein>
    <recommendedName>
        <fullName evidence="1">RNase H type-1 domain-containing protein</fullName>
    </recommendedName>
</protein>
<dbReference type="InterPro" id="IPR012337">
    <property type="entry name" value="RNaseH-like_sf"/>
</dbReference>
<accession>A0AA38KS92</accession>
<feature type="non-terminal residue" evidence="2">
    <location>
        <position position="1"/>
    </location>
</feature>
<name>A0AA38KS92_TAXCH</name>
<gene>
    <name evidence="2" type="ORF">KI387_036210</name>
</gene>
<comment type="caution">
    <text evidence="2">The sequence shown here is derived from an EMBL/GenBank/DDBJ whole genome shotgun (WGS) entry which is preliminary data.</text>
</comment>
<organism evidence="2 3">
    <name type="scientific">Taxus chinensis</name>
    <name type="common">Chinese yew</name>
    <name type="synonym">Taxus wallichiana var. chinensis</name>
    <dbReference type="NCBI Taxonomy" id="29808"/>
    <lineage>
        <taxon>Eukaryota</taxon>
        <taxon>Viridiplantae</taxon>
        <taxon>Streptophyta</taxon>
        <taxon>Embryophyta</taxon>
        <taxon>Tracheophyta</taxon>
        <taxon>Spermatophyta</taxon>
        <taxon>Pinopsida</taxon>
        <taxon>Pinidae</taxon>
        <taxon>Conifers II</taxon>
        <taxon>Cupressales</taxon>
        <taxon>Taxaceae</taxon>
        <taxon>Taxus</taxon>
    </lineage>
</organism>
<dbReference type="GO" id="GO:0003676">
    <property type="term" value="F:nucleic acid binding"/>
    <property type="evidence" value="ECO:0007669"/>
    <property type="project" value="InterPro"/>
</dbReference>
<dbReference type="PROSITE" id="PS50879">
    <property type="entry name" value="RNASE_H_1"/>
    <property type="match status" value="1"/>
</dbReference>
<keyword evidence="3" id="KW-1185">Reference proteome</keyword>
<proteinExistence type="predicted"/>
<sequence>MGCTLGVGSLPTEELCMVEVTETEETNVKNVPASIFPSKYWTLHFDGARCRYGAGAGIIFTSPEGKILPFAFKLNFECTNNGTKYEALLLCLITAKRIGVNDIRVLGDSQLVANQVSE</sequence>
<dbReference type="PANTHER" id="PTHR48475">
    <property type="entry name" value="RIBONUCLEASE H"/>
    <property type="match status" value="1"/>
</dbReference>
<dbReference type="EMBL" id="JAHRHJ020000007">
    <property type="protein sequence ID" value="KAH9308299.1"/>
    <property type="molecule type" value="Genomic_DNA"/>
</dbReference>
<dbReference type="Proteomes" id="UP000824469">
    <property type="component" value="Unassembled WGS sequence"/>
</dbReference>
<dbReference type="GO" id="GO:0004523">
    <property type="term" value="F:RNA-DNA hybrid ribonuclease activity"/>
    <property type="evidence" value="ECO:0007669"/>
    <property type="project" value="InterPro"/>
</dbReference>
<feature type="non-terminal residue" evidence="2">
    <location>
        <position position="118"/>
    </location>
</feature>
<dbReference type="InterPro" id="IPR002156">
    <property type="entry name" value="RNaseH_domain"/>
</dbReference>
<evidence type="ECO:0000313" key="3">
    <source>
        <dbReference type="Proteomes" id="UP000824469"/>
    </source>
</evidence>
<evidence type="ECO:0000259" key="1">
    <source>
        <dbReference type="PROSITE" id="PS50879"/>
    </source>
</evidence>
<dbReference type="SUPFAM" id="SSF53098">
    <property type="entry name" value="Ribonuclease H-like"/>
    <property type="match status" value="1"/>
</dbReference>
<dbReference type="OMA" id="VQVNKEY"/>
<dbReference type="InterPro" id="IPR036397">
    <property type="entry name" value="RNaseH_sf"/>
</dbReference>
<dbReference type="PANTHER" id="PTHR48475:SF1">
    <property type="entry name" value="RNASE H TYPE-1 DOMAIN-CONTAINING PROTEIN"/>
    <property type="match status" value="1"/>
</dbReference>